<feature type="transmembrane region" description="Helical" evidence="1">
    <location>
        <begin position="7"/>
        <end position="26"/>
    </location>
</feature>
<keyword evidence="4" id="KW-1185">Reference proteome</keyword>
<keyword evidence="1" id="KW-0472">Membrane</keyword>
<protein>
    <recommendedName>
        <fullName evidence="2">Hemerythrin-like domain-containing protein</fullName>
    </recommendedName>
</protein>
<evidence type="ECO:0000256" key="1">
    <source>
        <dbReference type="SAM" id="Phobius"/>
    </source>
</evidence>
<sequence length="302" mass="33632">MASPRTTIILSIPFMVIGFLLTRAPYLMTSVPPSRPWADGPMKLVTTPQFLTKKTDIFTSGATHMALLHNSILRGYNSIYHQAPLVADEDKADFVGYSLAWYRFVKSHHDDEEDTLFTKIEDLLKDKAVFEETHKEHDAFLAGLADFEKYLAGLKTPADFSSDELLRIMGTFQQPFESHFHSEIGTIAKLSEHPNAPKEGTPENAAAAATFKAWGKATVTKAGVTDVVPFFLLNLDRTAEDGLWANWPPMPAPIRWVLINIAGALHSGWWKFTSCDAAGQPKELWAFRVADIKAQREEAAKA</sequence>
<evidence type="ECO:0000313" key="3">
    <source>
        <dbReference type="EMBL" id="KAK0734724.1"/>
    </source>
</evidence>
<dbReference type="PANTHER" id="PTHR38048">
    <property type="entry name" value="EXPRESSED PROTEIN"/>
    <property type="match status" value="1"/>
</dbReference>
<accession>A0AA40BI94</accession>
<dbReference type="AlphaFoldDB" id="A0AA40BI94"/>
<feature type="domain" description="Hemerythrin-like" evidence="2">
    <location>
        <begin position="65"/>
        <end position="185"/>
    </location>
</feature>
<dbReference type="Proteomes" id="UP001172101">
    <property type="component" value="Unassembled WGS sequence"/>
</dbReference>
<dbReference type="CDD" id="cd12108">
    <property type="entry name" value="Hr-like"/>
    <property type="match status" value="1"/>
</dbReference>
<dbReference type="Gene3D" id="1.20.120.520">
    <property type="entry name" value="nmb1532 protein domain like"/>
    <property type="match status" value="1"/>
</dbReference>
<gene>
    <name evidence="3" type="ORF">B0T26DRAFT_746596</name>
</gene>
<proteinExistence type="predicted"/>
<dbReference type="InterPro" id="IPR012312">
    <property type="entry name" value="Hemerythrin-like"/>
</dbReference>
<comment type="caution">
    <text evidence="3">The sequence shown here is derived from an EMBL/GenBank/DDBJ whole genome shotgun (WGS) entry which is preliminary data.</text>
</comment>
<dbReference type="InterPro" id="IPR053206">
    <property type="entry name" value="Dimeric_xanthone_biosynth"/>
</dbReference>
<dbReference type="EMBL" id="JAUIRO010000001">
    <property type="protein sequence ID" value="KAK0734724.1"/>
    <property type="molecule type" value="Genomic_DNA"/>
</dbReference>
<organism evidence="3 4">
    <name type="scientific">Lasiosphaeria miniovina</name>
    <dbReference type="NCBI Taxonomy" id="1954250"/>
    <lineage>
        <taxon>Eukaryota</taxon>
        <taxon>Fungi</taxon>
        <taxon>Dikarya</taxon>
        <taxon>Ascomycota</taxon>
        <taxon>Pezizomycotina</taxon>
        <taxon>Sordariomycetes</taxon>
        <taxon>Sordariomycetidae</taxon>
        <taxon>Sordariales</taxon>
        <taxon>Lasiosphaeriaceae</taxon>
        <taxon>Lasiosphaeria</taxon>
    </lineage>
</organism>
<reference evidence="3" key="1">
    <citation type="submission" date="2023-06" db="EMBL/GenBank/DDBJ databases">
        <title>Genome-scale phylogeny and comparative genomics of the fungal order Sordariales.</title>
        <authorList>
            <consortium name="Lawrence Berkeley National Laboratory"/>
            <person name="Hensen N."/>
            <person name="Bonometti L."/>
            <person name="Westerberg I."/>
            <person name="Brannstrom I.O."/>
            <person name="Guillou S."/>
            <person name="Cros-Aarteil S."/>
            <person name="Calhoun S."/>
            <person name="Haridas S."/>
            <person name="Kuo A."/>
            <person name="Mondo S."/>
            <person name="Pangilinan J."/>
            <person name="Riley R."/>
            <person name="LaButti K."/>
            <person name="Andreopoulos B."/>
            <person name="Lipzen A."/>
            <person name="Chen C."/>
            <person name="Yanf M."/>
            <person name="Daum C."/>
            <person name="Ng V."/>
            <person name="Clum A."/>
            <person name="Steindorff A."/>
            <person name="Ohm R."/>
            <person name="Martin F."/>
            <person name="Silar P."/>
            <person name="Natvig D."/>
            <person name="Lalanne C."/>
            <person name="Gautier V."/>
            <person name="Ament-velasquez S.L."/>
            <person name="Kruys A."/>
            <person name="Hutchinson M.I."/>
            <person name="Powell A.J."/>
            <person name="Barry K."/>
            <person name="Miller A.N."/>
            <person name="Grigoriev I.V."/>
            <person name="Debuchy R."/>
            <person name="Gladieux P."/>
            <person name="Thoren M.H."/>
            <person name="Johannesson H."/>
        </authorList>
    </citation>
    <scope>NUCLEOTIDE SEQUENCE</scope>
    <source>
        <strain evidence="3">SMH2392-1A</strain>
    </source>
</reference>
<name>A0AA40BI94_9PEZI</name>
<evidence type="ECO:0000313" key="4">
    <source>
        <dbReference type="Proteomes" id="UP001172101"/>
    </source>
</evidence>
<keyword evidence="1" id="KW-1133">Transmembrane helix</keyword>
<evidence type="ECO:0000259" key="2">
    <source>
        <dbReference type="Pfam" id="PF01814"/>
    </source>
</evidence>
<dbReference type="RefSeq" id="XP_060303601.1">
    <property type="nucleotide sequence ID" value="XM_060444711.1"/>
</dbReference>
<dbReference type="PANTHER" id="PTHR38048:SF2">
    <property type="entry name" value="HEMERYTHRIN-LIKE DOMAIN-CONTAINING PROTEIN"/>
    <property type="match status" value="1"/>
</dbReference>
<dbReference type="Pfam" id="PF01814">
    <property type="entry name" value="Hemerythrin"/>
    <property type="match status" value="1"/>
</dbReference>
<dbReference type="GeneID" id="85327981"/>
<keyword evidence="1" id="KW-0812">Transmembrane</keyword>